<organism evidence="3 4">
    <name type="scientific">Collybia nuda</name>
    <dbReference type="NCBI Taxonomy" id="64659"/>
    <lineage>
        <taxon>Eukaryota</taxon>
        <taxon>Fungi</taxon>
        <taxon>Dikarya</taxon>
        <taxon>Basidiomycota</taxon>
        <taxon>Agaricomycotina</taxon>
        <taxon>Agaricomycetes</taxon>
        <taxon>Agaricomycetidae</taxon>
        <taxon>Agaricales</taxon>
        <taxon>Tricholomatineae</taxon>
        <taxon>Clitocybaceae</taxon>
        <taxon>Collybia</taxon>
    </lineage>
</organism>
<comment type="caution">
    <text evidence="3">The sequence shown here is derived from an EMBL/GenBank/DDBJ whole genome shotgun (WGS) entry which is preliminary data.</text>
</comment>
<dbReference type="PANTHER" id="PTHR34706">
    <property type="entry name" value="SLR1338 PROTEIN"/>
    <property type="match status" value="1"/>
</dbReference>
<dbReference type="SMART" id="SM00327">
    <property type="entry name" value="VWA"/>
    <property type="match status" value="1"/>
</dbReference>
<gene>
    <name evidence="3" type="ORF">BDZ94DRAFT_1310049</name>
</gene>
<feature type="region of interest" description="Disordered" evidence="1">
    <location>
        <begin position="65"/>
        <end position="84"/>
    </location>
</feature>
<dbReference type="OrthoDB" id="2142040at2759"/>
<feature type="compositionally biased region" description="Pro residues" evidence="1">
    <location>
        <begin position="25"/>
        <end position="36"/>
    </location>
</feature>
<dbReference type="Gene3D" id="3.40.50.410">
    <property type="entry name" value="von Willebrand factor, type A domain"/>
    <property type="match status" value="1"/>
</dbReference>
<feature type="region of interest" description="Disordered" evidence="1">
    <location>
        <begin position="1"/>
        <end position="43"/>
    </location>
</feature>
<reference evidence="3" key="1">
    <citation type="submission" date="2020-11" db="EMBL/GenBank/DDBJ databases">
        <authorList>
            <consortium name="DOE Joint Genome Institute"/>
            <person name="Ahrendt S."/>
            <person name="Riley R."/>
            <person name="Andreopoulos W."/>
            <person name="Labutti K."/>
            <person name="Pangilinan J."/>
            <person name="Ruiz-Duenas F.J."/>
            <person name="Barrasa J.M."/>
            <person name="Sanchez-Garcia M."/>
            <person name="Camarero S."/>
            <person name="Miyauchi S."/>
            <person name="Serrano A."/>
            <person name="Linde D."/>
            <person name="Babiker R."/>
            <person name="Drula E."/>
            <person name="Ayuso-Fernandez I."/>
            <person name="Pacheco R."/>
            <person name="Padilla G."/>
            <person name="Ferreira P."/>
            <person name="Barriuso J."/>
            <person name="Kellner H."/>
            <person name="Castanera R."/>
            <person name="Alfaro M."/>
            <person name="Ramirez L."/>
            <person name="Pisabarro A.G."/>
            <person name="Kuo A."/>
            <person name="Tritt A."/>
            <person name="Lipzen A."/>
            <person name="He G."/>
            <person name="Yan M."/>
            <person name="Ng V."/>
            <person name="Cullen D."/>
            <person name="Martin F."/>
            <person name="Rosso M.-N."/>
            <person name="Henrissat B."/>
            <person name="Hibbett D."/>
            <person name="Martinez A.T."/>
            <person name="Grigoriev I.V."/>
        </authorList>
    </citation>
    <scope>NUCLEOTIDE SEQUENCE</scope>
    <source>
        <strain evidence="3">CBS 247.69</strain>
    </source>
</reference>
<keyword evidence="4" id="KW-1185">Reference proteome</keyword>
<accession>A0A9P5Y686</accession>
<dbReference type="InterPro" id="IPR002035">
    <property type="entry name" value="VWF_A"/>
</dbReference>
<sequence length="314" mass="34355">MGNSSSRQSKSMKRKGALQTSAPSMPEPDLGPPPPYSNESSKNLFIEPIANSEPAHDIRSQHTFHPADPAATAGSSTNHRRKYDIRTPMRQQTEEDALEILRRFDTVLIVDDSTSMKGERWEEAIDALKALASKAGSYDTDGIDVHFLNSNLTGSNMRSERDVQKLFSRVKPSGATPIGTKLEDLLLGYMSRIEKAKLSEGEAQIKPVNFIIITDGAATDDPESVIVANAKRLDKGYFPLAQVGIQFVQIGNDPQATIFLAKLDDDLSRMNDIRDIVDTTKYGDVERVTGDALIKILLGGINRRVDIGGAEAIS</sequence>
<dbReference type="AlphaFoldDB" id="A0A9P5Y686"/>
<feature type="domain" description="VWFA" evidence="2">
    <location>
        <begin position="105"/>
        <end position="297"/>
    </location>
</feature>
<evidence type="ECO:0000313" key="4">
    <source>
        <dbReference type="Proteomes" id="UP000807353"/>
    </source>
</evidence>
<evidence type="ECO:0000256" key="1">
    <source>
        <dbReference type="SAM" id="MobiDB-lite"/>
    </source>
</evidence>
<dbReference type="InterPro" id="IPR036465">
    <property type="entry name" value="vWFA_dom_sf"/>
</dbReference>
<dbReference type="Proteomes" id="UP000807353">
    <property type="component" value="Unassembled WGS sequence"/>
</dbReference>
<dbReference type="PANTHER" id="PTHR34706:SF1">
    <property type="entry name" value="VWFA DOMAIN-CONTAINING PROTEIN"/>
    <property type="match status" value="1"/>
</dbReference>
<dbReference type="SUPFAM" id="SSF53300">
    <property type="entry name" value="vWA-like"/>
    <property type="match status" value="1"/>
</dbReference>
<protein>
    <recommendedName>
        <fullName evidence="2">VWFA domain-containing protein</fullName>
    </recommendedName>
</protein>
<dbReference type="PROSITE" id="PS50234">
    <property type="entry name" value="VWFA"/>
    <property type="match status" value="1"/>
</dbReference>
<name>A0A9P5Y686_9AGAR</name>
<proteinExistence type="predicted"/>
<dbReference type="EMBL" id="MU150276">
    <property type="protein sequence ID" value="KAF9462031.1"/>
    <property type="molecule type" value="Genomic_DNA"/>
</dbReference>
<evidence type="ECO:0000313" key="3">
    <source>
        <dbReference type="EMBL" id="KAF9462031.1"/>
    </source>
</evidence>
<evidence type="ECO:0000259" key="2">
    <source>
        <dbReference type="PROSITE" id="PS50234"/>
    </source>
</evidence>
<dbReference type="Pfam" id="PF00092">
    <property type="entry name" value="VWA"/>
    <property type="match status" value="1"/>
</dbReference>